<dbReference type="InterPro" id="IPR038389">
    <property type="entry name" value="PSMG2_sf"/>
</dbReference>
<dbReference type="PANTHER" id="PTHR35610">
    <property type="entry name" value="3-ISOPROPYLMALATE DEHYDRATASE-RELATED"/>
    <property type="match status" value="1"/>
</dbReference>
<dbReference type="Proteomes" id="UP000288215">
    <property type="component" value="Unassembled WGS sequence"/>
</dbReference>
<dbReference type="PANTHER" id="PTHR35610:SF3">
    <property type="entry name" value="PROTEASOME ASSEMBLY CHAPERONE FAMILY PROTEIN"/>
    <property type="match status" value="1"/>
</dbReference>
<protein>
    <recommendedName>
        <fullName evidence="3">Proteasome assembly chaperone family protein</fullName>
    </recommendedName>
</protein>
<accession>A0A3S3VD78</accession>
<dbReference type="SUPFAM" id="SSF159659">
    <property type="entry name" value="Cgl1923-like"/>
    <property type="match status" value="1"/>
</dbReference>
<dbReference type="Gene3D" id="3.40.50.10900">
    <property type="entry name" value="PAC-like subunit"/>
    <property type="match status" value="1"/>
</dbReference>
<organism evidence="1 2">
    <name type="scientific">Methanosuratincola subterraneus</name>
    <dbReference type="NCBI Taxonomy" id="2593994"/>
    <lineage>
        <taxon>Archaea</taxon>
        <taxon>Thermoproteota</taxon>
        <taxon>Methanosuratincolia</taxon>
        <taxon>Candidatus Methanomethylicales</taxon>
        <taxon>Candidatus Methanomethylicaceae</taxon>
        <taxon>Candidatus Methanosuratincola (ex Vanwonterghem et al. 2016)</taxon>
    </lineage>
</organism>
<evidence type="ECO:0000313" key="1">
    <source>
        <dbReference type="EMBL" id="RWX73998.1"/>
    </source>
</evidence>
<dbReference type="Pfam" id="PF09754">
    <property type="entry name" value="PAC2"/>
    <property type="match status" value="1"/>
</dbReference>
<proteinExistence type="predicted"/>
<reference evidence="1 2" key="1">
    <citation type="submission" date="2018-12" db="EMBL/GenBank/DDBJ databases">
        <title>The complete genome of the methanogenic archaea of the candidate phylum Verstraetearchaeota, obtained from the metagenome of underground thermal water.</title>
        <authorList>
            <person name="Kadnikov V.V."/>
            <person name="Mardanov A.V."/>
            <person name="Beletsky A.V."/>
            <person name="Karnachuk O.V."/>
            <person name="Ravin N.V."/>
        </authorList>
    </citation>
    <scope>NUCLEOTIDE SEQUENCE [LARGE SCALE GENOMIC DNA]</scope>
    <source>
        <strain evidence="1">Ch88</strain>
    </source>
</reference>
<sequence length="237" mass="26523">MAITFHVDNSSLKGCSLITGFHGLGATGFISVKHAVTSLSADLIGYIETDRIPPFVSMEEKRLSLPFEIYKKDKFVFVLTNVPPHPKERQSFSKALAEWAIDEGFSSSYLIGGLDSRLRPTENDKIRCTVTKKFKDVEGLGIPLLEKGLFVVGPLAVMLTYFEINEFPAIALLPYANPTRPDPMAASIAVENLNKLTNLTMDVSQLITDAQRIEMEIQEFNKQRQDRGKIDQHTLYL</sequence>
<evidence type="ECO:0000313" key="2">
    <source>
        <dbReference type="Proteomes" id="UP000288215"/>
    </source>
</evidence>
<dbReference type="AlphaFoldDB" id="A0A3S3VD78"/>
<comment type="caution">
    <text evidence="1">The sequence shown here is derived from an EMBL/GenBank/DDBJ whole genome shotgun (WGS) entry which is preliminary data.</text>
</comment>
<name>A0A3S3VD78_METS7</name>
<dbReference type="InterPro" id="IPR019151">
    <property type="entry name" value="Proteasome_assmbl_chaperone_2"/>
</dbReference>
<dbReference type="EMBL" id="RXGA01000001">
    <property type="protein sequence ID" value="RWX73998.1"/>
    <property type="molecule type" value="Genomic_DNA"/>
</dbReference>
<gene>
    <name evidence="1" type="ORF">Metus_0023</name>
</gene>
<evidence type="ECO:0008006" key="3">
    <source>
        <dbReference type="Google" id="ProtNLM"/>
    </source>
</evidence>